<reference evidence="6" key="1">
    <citation type="submission" date="2020-10" db="EMBL/GenBank/DDBJ databases">
        <authorList>
            <person name="Gilroy R."/>
        </authorList>
    </citation>
    <scope>NUCLEOTIDE SEQUENCE</scope>
    <source>
        <strain evidence="6">13766</strain>
    </source>
</reference>
<dbReference type="PANTHER" id="PTHR11748:SF118">
    <property type="entry name" value="ALKYLDIHYDROXYACETONEPHOSPHATE SYNTHASE (PRECURSOR)"/>
    <property type="match status" value="1"/>
</dbReference>
<dbReference type="GO" id="GO:0004458">
    <property type="term" value="F:D-lactate dehydrogenase (cytochrome) activity"/>
    <property type="evidence" value="ECO:0007669"/>
    <property type="project" value="TreeGrafter"/>
</dbReference>
<sequence length="479" mass="53664">MERKALAFMPGMILDELADAVGGYDHISIEPSERATYGVDYFWIGRMWQDRGQVPPMPDWIVRPGSAAEVSKVLKIANYYRIPVHIWGGGSGSQGGALPMSGGILMDMKRMSRLVAIDTESRTITAEAGMIFQQLEWYANEKGFSCQHIPSCLTCGTIGGALGHRGIGITSTKYGKIDDLCLNMEVVLPNGDIIHTLPVPKHAAGPDLNQIFIGSEGTLGVITQATFKLFEQPESRQFRAFCFPDMHSGYMAGRDILQKVKPSILRFYDEAESSSIIQKILGVARPGCFMNLAVEGIARIVDIEMEIVLECVRRWGGEDLGSDYGEKWFANRITFFYPGHIMDIPQMFGTMDTVSTYANIEKIYWAMKKVIGEKFPFARYISHSSHWYEWGCMNYTRFIVEPKDVPQDPEAARRLHNEIWNAGVRVAMENGGVINDHHGIGLKLSRLMKEQYGPAMQVMEALKRQLDPNGIMNPYKLGL</sequence>
<dbReference type="InterPro" id="IPR016171">
    <property type="entry name" value="Vanillyl_alc_oxidase_C-sub2"/>
</dbReference>
<keyword evidence="2" id="KW-0285">Flavoprotein</keyword>
<accession>A0A9D1G2A0</accession>
<dbReference type="AlphaFoldDB" id="A0A9D1G2A0"/>
<dbReference type="Pfam" id="PF01565">
    <property type="entry name" value="FAD_binding_4"/>
    <property type="match status" value="1"/>
</dbReference>
<dbReference type="InterPro" id="IPR036318">
    <property type="entry name" value="FAD-bd_PCMH-like_sf"/>
</dbReference>
<proteinExistence type="predicted"/>
<dbReference type="Proteomes" id="UP000824140">
    <property type="component" value="Unassembled WGS sequence"/>
</dbReference>
<evidence type="ECO:0000256" key="1">
    <source>
        <dbReference type="ARBA" id="ARBA00001974"/>
    </source>
</evidence>
<dbReference type="GO" id="GO:0008720">
    <property type="term" value="F:D-lactate dehydrogenase (NAD+) activity"/>
    <property type="evidence" value="ECO:0007669"/>
    <property type="project" value="TreeGrafter"/>
</dbReference>
<dbReference type="InterPro" id="IPR016166">
    <property type="entry name" value="FAD-bd_PCMH"/>
</dbReference>
<dbReference type="SUPFAM" id="SSF56176">
    <property type="entry name" value="FAD-binding/transporter-associated domain-like"/>
    <property type="match status" value="1"/>
</dbReference>
<evidence type="ECO:0000256" key="2">
    <source>
        <dbReference type="ARBA" id="ARBA00022630"/>
    </source>
</evidence>
<keyword evidence="4" id="KW-0560">Oxidoreductase</keyword>
<dbReference type="InterPro" id="IPR016164">
    <property type="entry name" value="FAD-linked_Oxase-like_C"/>
</dbReference>
<dbReference type="PANTHER" id="PTHR11748">
    <property type="entry name" value="D-LACTATE DEHYDROGENASE"/>
    <property type="match status" value="1"/>
</dbReference>
<dbReference type="Gene3D" id="1.10.45.10">
    <property type="entry name" value="Vanillyl-alcohol Oxidase, Chain A, domain 4"/>
    <property type="match status" value="1"/>
</dbReference>
<dbReference type="GO" id="GO:1903457">
    <property type="term" value="P:lactate catabolic process"/>
    <property type="evidence" value="ECO:0007669"/>
    <property type="project" value="TreeGrafter"/>
</dbReference>
<dbReference type="GO" id="GO:0071949">
    <property type="term" value="F:FAD binding"/>
    <property type="evidence" value="ECO:0007669"/>
    <property type="project" value="InterPro"/>
</dbReference>
<evidence type="ECO:0000259" key="5">
    <source>
        <dbReference type="PROSITE" id="PS51387"/>
    </source>
</evidence>
<organism evidence="6 7">
    <name type="scientific">Candidatus Alectryocaccomicrobium excrementavium</name>
    <dbReference type="NCBI Taxonomy" id="2840668"/>
    <lineage>
        <taxon>Bacteria</taxon>
        <taxon>Bacillati</taxon>
        <taxon>Bacillota</taxon>
        <taxon>Clostridia</taxon>
        <taxon>Candidatus Alectryocaccomicrobium</taxon>
    </lineage>
</organism>
<feature type="domain" description="FAD-binding PCMH-type" evidence="5">
    <location>
        <begin position="53"/>
        <end position="232"/>
    </location>
</feature>
<dbReference type="Gene3D" id="3.30.300.330">
    <property type="match status" value="1"/>
</dbReference>
<evidence type="ECO:0000313" key="6">
    <source>
        <dbReference type="EMBL" id="HIS93155.1"/>
    </source>
</evidence>
<reference evidence="6" key="2">
    <citation type="journal article" date="2021" name="PeerJ">
        <title>Extensive microbial diversity within the chicken gut microbiome revealed by metagenomics and culture.</title>
        <authorList>
            <person name="Gilroy R."/>
            <person name="Ravi A."/>
            <person name="Getino M."/>
            <person name="Pursley I."/>
            <person name="Horton D.L."/>
            <person name="Alikhan N.F."/>
            <person name="Baker D."/>
            <person name="Gharbi K."/>
            <person name="Hall N."/>
            <person name="Watson M."/>
            <person name="Adriaenssens E.M."/>
            <person name="Foster-Nyarko E."/>
            <person name="Jarju S."/>
            <person name="Secka A."/>
            <person name="Antonio M."/>
            <person name="Oren A."/>
            <person name="Chaudhuri R.R."/>
            <person name="La Ragione R."/>
            <person name="Hildebrand F."/>
            <person name="Pallen M.J."/>
        </authorList>
    </citation>
    <scope>NUCLEOTIDE SEQUENCE</scope>
    <source>
        <strain evidence="6">13766</strain>
    </source>
</reference>
<dbReference type="InterPro" id="IPR006094">
    <property type="entry name" value="Oxid_FAD_bind_N"/>
</dbReference>
<name>A0A9D1G2A0_9FIRM</name>
<evidence type="ECO:0000313" key="7">
    <source>
        <dbReference type="Proteomes" id="UP000824140"/>
    </source>
</evidence>
<evidence type="ECO:0000256" key="4">
    <source>
        <dbReference type="ARBA" id="ARBA00023002"/>
    </source>
</evidence>
<dbReference type="PROSITE" id="PS51387">
    <property type="entry name" value="FAD_PCMH"/>
    <property type="match status" value="1"/>
</dbReference>
<dbReference type="Gene3D" id="3.30.465.10">
    <property type="match status" value="1"/>
</dbReference>
<dbReference type="EMBL" id="DVJN01000183">
    <property type="protein sequence ID" value="HIS93155.1"/>
    <property type="molecule type" value="Genomic_DNA"/>
</dbReference>
<dbReference type="Pfam" id="PF02913">
    <property type="entry name" value="FAD-oxidase_C"/>
    <property type="match status" value="1"/>
</dbReference>
<keyword evidence="3" id="KW-0274">FAD</keyword>
<comment type="caution">
    <text evidence="6">The sequence shown here is derived from an EMBL/GenBank/DDBJ whole genome shotgun (WGS) entry which is preliminary data.</text>
</comment>
<dbReference type="SUPFAM" id="SSF55103">
    <property type="entry name" value="FAD-linked oxidases, C-terminal domain"/>
    <property type="match status" value="1"/>
</dbReference>
<dbReference type="InterPro" id="IPR016169">
    <property type="entry name" value="FAD-bd_PCMH_sub2"/>
</dbReference>
<evidence type="ECO:0000256" key="3">
    <source>
        <dbReference type="ARBA" id="ARBA00022827"/>
    </source>
</evidence>
<comment type="cofactor">
    <cofactor evidence="1">
        <name>FAD</name>
        <dbReference type="ChEBI" id="CHEBI:57692"/>
    </cofactor>
</comment>
<gene>
    <name evidence="6" type="ORF">IAA84_09095</name>
</gene>
<dbReference type="InterPro" id="IPR004113">
    <property type="entry name" value="FAD-bd_oxidored_4_C"/>
</dbReference>
<protein>
    <submittedName>
        <fullName evidence="6">FAD-binding oxidoreductase</fullName>
    </submittedName>
</protein>